<proteinExistence type="inferred from homology"/>
<keyword evidence="6" id="KW-1035">Host cytoplasm</keyword>
<evidence type="ECO:0000256" key="7">
    <source>
        <dbReference type="SAM" id="MobiDB-lite"/>
    </source>
</evidence>
<organism evidence="9">
    <name type="scientific">Pseudomonas putida (strain ATCC 700007 / DSM 6899 / JCM 31910 / BCRC 17059 / LMG 24140 / F1)</name>
    <dbReference type="NCBI Taxonomy" id="351746"/>
    <lineage>
        <taxon>Bacteria</taxon>
        <taxon>Pseudomonadati</taxon>
        <taxon>Pseudomonadota</taxon>
        <taxon>Gammaproteobacteria</taxon>
        <taxon>Pseudomonadales</taxon>
        <taxon>Pseudomonadaceae</taxon>
        <taxon>Pseudomonas</taxon>
    </lineage>
</organism>
<name>A5W567_PSEP1</name>
<dbReference type="KEGG" id="ppf:Pput_3149"/>
<keyword evidence="4" id="KW-0677">Repeat</keyword>
<dbReference type="GO" id="GO:0005615">
    <property type="term" value="C:extracellular space"/>
    <property type="evidence" value="ECO:0007669"/>
    <property type="project" value="TreeGrafter"/>
</dbReference>
<sequence>MTCLTLSQMLPRCQPPTDPRIRRTDRCQQLSTAPRRLDQRGLSPPTKEMVTMTTPTPLHQNQITRSLPKWSKALQPTHTRKVVQSLYKEYLDEDGTPYSWYATADGPMREQLHNALQTRNKRLAQVKQALGEFKDIIAFCGPLLTERLKLNVPVDRAQYVFQPFESEANIWVGVPDVETPLVPDVEADVLATRPVGQPQTRSLLEAALHNFEGLDEVGPYSRLTNAAGSDTPLAGLTMADFVRHCRALDLGKRYQDHLLATHEGANRAEIQRLSIAANREALRVQALIAKLKGLLSEAGLDALGQLCDGKPHPTYENEALHCWHFNLFDTPVHEILFIGPDNPYRKNPCIVYIPGDSEHPVREFASRQEAGKHLRSRLLQSEFRRALVHFAYKDRQKELALKLEIALFEEDEAGIRKPRIMPVIPFTLSPIRTDPWTSLYNAHLARMKADAKTIAVPTAEVDANARNERLKYWFDLGMNVLNVAAFFVPGLNTVMLGVFAYDLMSSVFTGFEAWEEGDTRQALAQLESLAINAGVIAGFAVGTRIVQASGFVDALKSVWHEDKEVLWHPDMKPYASTAAIPEGAQPDLLGHVHVDGKTYLKLDGTLYEVFQGTDQQWRVRHPDDAQAYAPRLLHQGNARWQLAHEQPLEWDREQLARRLGSHSAGLDDSELDHAMRSTGTDPDVLRRTQATGLRPPALLIDTLQRLQLDNQTQQIINCVRHGLPLAAYKNFALPELLRLPGWPEGNVLKVYQGPEPWGESVHYGPPHTLGQTEIEITRTDLDNGQLSQTVLDQMDEQAIRHLLGDTPTEHRSSALNNKLAQHLEQHREALFESLQQRHRPTRPATAQTLARQFPGLPDSALEALLGNISNAERERLTNGRVPLRIAEEARLLQARARLDRALLGLFRPSLANDDSLRIKQALQAAHPQADPARLLQLALDDRQHCASLIGQQPINPRFRSPLRLANGQLGYPLSGRGLQGRALPAARRLRALYPELNSEQISGLQAELARGGDLGSAINRLEVEQRTLNRDLNRWVSTARTLEERFDRQQCTERLMSASRREGGAHAKTLVLDRMQLEALPAFTARMPHIRNLRLEGLQMRRLEGSFLTNFPNLETLEIVGNPDIDAETLFEALRSAPRLRELGLTDNGLTTLSPTAQQVIGAMPGLRLLWLSRNRLQLDTNSLGFLTRLPLDALGLGHNQITLDESLAAQFQDMIHPTVLHLSGNPLQLPPDLRFMARLVHLELERCELQQWPDSLTVLMSQPQYQLRYLNLSSNRIRTLPDLPGVLRTPFARDVAAHLPERRWLFNYNTLEAQTRARLGSSGVNVFEHAEDVPLWQGIFRGEASSAEEQLWSDLFDQGENAALLGVLERLAQSAEAQRDGEALRARVWKLLDDAARDTALRERLATVAGDFPPTCGDAGADAFSALEIEVLAHEAAAVAGSRPADLLSLYGKLYRRSQVNQLADRISWRRSLRKQALLDGAFDENLPPYDELDDPSAFPDSELQTGLVDDVEVRLALRQSLASALDYPEPSRGMLYRNTARINDTIIEMVKAAVRSLDKDAIAREQWLTQQPGWVEYLKREHAAQFSLITDFWRPGLDYLYYCLDETADPVTSLDSSVRRALARVMPESPVDAEGRLRRVVLNEQQYRQGVDALTAEQQQVETGLLISLTRQTQTIGR</sequence>
<protein>
    <recommendedName>
        <fullName evidence="2">RING-type E3 ubiquitin transferase</fullName>
        <ecNumber evidence="2">2.3.2.27</ecNumber>
    </recommendedName>
</protein>
<dbReference type="InterPro" id="IPR046673">
    <property type="entry name" value="ToxA_N"/>
</dbReference>
<dbReference type="PANTHER" id="PTHR45712:SF22">
    <property type="entry name" value="INSULIN-LIKE GROWTH FACTOR-BINDING PROTEIN COMPLEX ACID LABILE SUBUNIT"/>
    <property type="match status" value="1"/>
</dbReference>
<reference evidence="9" key="1">
    <citation type="submission" date="2007-05" db="EMBL/GenBank/DDBJ databases">
        <title>Complete sequence of Pseudomonas putida F1.</title>
        <authorList>
            <consortium name="US DOE Joint Genome Institute"/>
            <person name="Copeland A."/>
            <person name="Lucas S."/>
            <person name="Lapidus A."/>
            <person name="Barry K."/>
            <person name="Detter J.C."/>
            <person name="Glavina del Rio T."/>
            <person name="Hammon N."/>
            <person name="Israni S."/>
            <person name="Dalin E."/>
            <person name="Tice H."/>
            <person name="Pitluck S."/>
            <person name="Chain P."/>
            <person name="Malfatti S."/>
            <person name="Shin M."/>
            <person name="Vergez L."/>
            <person name="Schmutz J."/>
            <person name="Larimer F."/>
            <person name="Land M."/>
            <person name="Hauser L."/>
            <person name="Kyrpides N."/>
            <person name="Lykidis A."/>
            <person name="Parales R."/>
            <person name="Richardson P."/>
        </authorList>
    </citation>
    <scope>NUCLEOTIDE SEQUENCE [LARGE SCALE GENOMIC DNA]</scope>
    <source>
        <strain evidence="9">F1</strain>
    </source>
</reference>
<dbReference type="SUPFAM" id="SSF52058">
    <property type="entry name" value="L domain-like"/>
    <property type="match status" value="1"/>
</dbReference>
<evidence type="ECO:0000313" key="9">
    <source>
        <dbReference type="EMBL" id="ABQ79277.1"/>
    </source>
</evidence>
<dbReference type="InterPro" id="IPR050333">
    <property type="entry name" value="SLRP"/>
</dbReference>
<keyword evidence="3" id="KW-0433">Leucine-rich repeat</keyword>
<feature type="domain" description="NEL" evidence="8">
    <location>
        <begin position="1329"/>
        <end position="1680"/>
    </location>
</feature>
<dbReference type="EMBL" id="CP000712">
    <property type="protein sequence ID" value="ABQ79277.1"/>
    <property type="molecule type" value="Genomic_DNA"/>
</dbReference>
<dbReference type="Pfam" id="PF20178">
    <property type="entry name" value="ToxA_N"/>
    <property type="match status" value="1"/>
</dbReference>
<evidence type="ECO:0000256" key="6">
    <source>
        <dbReference type="PROSITE-ProRule" id="PRU01398"/>
    </source>
</evidence>
<dbReference type="HOGENOM" id="CLU_000909_0_0_6"/>
<accession>A5W567</accession>
<dbReference type="PROSITE" id="PS51450">
    <property type="entry name" value="LRR"/>
    <property type="match status" value="1"/>
</dbReference>
<feature type="region of interest" description="Disordered" evidence="7">
    <location>
        <begin position="31"/>
        <end position="52"/>
    </location>
</feature>
<feature type="active site" description="Glycyl thioester intermediate" evidence="6">
    <location>
        <position position="1417"/>
    </location>
</feature>
<comment type="PTM">
    <text evidence="6">Ubiquitinated in the presence of host E1 ubiquitin-activating enzyme, E2 ubiquitin-conjugating enzyme and ubiquitin.</text>
</comment>
<evidence type="ECO:0000259" key="8">
    <source>
        <dbReference type="PROSITE" id="PS52053"/>
    </source>
</evidence>
<dbReference type="EC" id="2.3.2.27" evidence="2"/>
<keyword evidence="6" id="KW-0964">Secreted</keyword>
<evidence type="ECO:0000256" key="1">
    <source>
        <dbReference type="ARBA" id="ARBA00000900"/>
    </source>
</evidence>
<keyword evidence="5" id="KW-0843">Virulence</keyword>
<dbReference type="Gene3D" id="3.80.10.10">
    <property type="entry name" value="Ribonuclease Inhibitor"/>
    <property type="match status" value="2"/>
</dbReference>
<evidence type="ECO:0000256" key="3">
    <source>
        <dbReference type="ARBA" id="ARBA00022614"/>
    </source>
</evidence>
<dbReference type="InterPro" id="IPR032675">
    <property type="entry name" value="LRR_dom_sf"/>
</dbReference>
<gene>
    <name evidence="9" type="ordered locus">Pput_3149</name>
</gene>
<comment type="catalytic activity">
    <reaction evidence="1">
        <text>S-ubiquitinyl-[E2 ubiquitin-conjugating enzyme]-L-cysteine + [acceptor protein]-L-lysine = [E2 ubiquitin-conjugating enzyme]-L-cysteine + N(6)-ubiquitinyl-[acceptor protein]-L-lysine.</text>
        <dbReference type="EC" id="2.3.2.27"/>
    </reaction>
</comment>
<evidence type="ECO:0000256" key="4">
    <source>
        <dbReference type="ARBA" id="ARBA00022737"/>
    </source>
</evidence>
<evidence type="ECO:0000256" key="2">
    <source>
        <dbReference type="ARBA" id="ARBA00012483"/>
    </source>
</evidence>
<dbReference type="InterPro" id="IPR029487">
    <property type="entry name" value="NEL_dom"/>
</dbReference>
<keyword evidence="6" id="KW-0832">Ubl conjugation</keyword>
<dbReference type="GO" id="GO:0061630">
    <property type="term" value="F:ubiquitin protein ligase activity"/>
    <property type="evidence" value="ECO:0007669"/>
    <property type="project" value="UniProtKB-EC"/>
</dbReference>
<evidence type="ECO:0000256" key="5">
    <source>
        <dbReference type="ARBA" id="ARBA00023026"/>
    </source>
</evidence>
<keyword evidence="6" id="KW-0808">Transferase</keyword>
<dbReference type="GO" id="GO:0016567">
    <property type="term" value="P:protein ubiquitination"/>
    <property type="evidence" value="ECO:0007669"/>
    <property type="project" value="InterPro"/>
</dbReference>
<dbReference type="Pfam" id="PF14496">
    <property type="entry name" value="NEL"/>
    <property type="match status" value="1"/>
</dbReference>
<dbReference type="Gene3D" id="1.20.58.360">
    <property type="entry name" value="Shigella T3SS effector IpaH defines"/>
    <property type="match status" value="1"/>
</dbReference>
<dbReference type="PROSITE" id="PS52053">
    <property type="entry name" value="NEL"/>
    <property type="match status" value="1"/>
</dbReference>
<dbReference type="PANTHER" id="PTHR45712">
    <property type="entry name" value="AGAP008170-PA"/>
    <property type="match status" value="1"/>
</dbReference>
<dbReference type="InterPro" id="IPR001611">
    <property type="entry name" value="Leu-rich_rpt"/>
</dbReference>
<comment type="similarity">
    <text evidence="6">Belongs to the LRR-containing bacterial E3 ligase family.</text>
</comment>
<keyword evidence="6" id="KW-0833">Ubl conjugation pathway</keyword>